<accession>A0A382H4A3</accession>
<sequence>MADRLVTGRLLDPVAVLVGRRVGVVARWAVDVVRLGLVTRVGVDRLMGVRFRFQSERELRIRPNPPLRRANASSGPSRSETASVRRTAWEDLPVAPGCFGVVPT</sequence>
<evidence type="ECO:0000256" key="1">
    <source>
        <dbReference type="SAM" id="MobiDB-lite"/>
    </source>
</evidence>
<protein>
    <submittedName>
        <fullName evidence="2">Uncharacterized protein</fullName>
    </submittedName>
</protein>
<proteinExistence type="predicted"/>
<dbReference type="EMBL" id="UINC01059036">
    <property type="protein sequence ID" value="SVB81992.1"/>
    <property type="molecule type" value="Genomic_DNA"/>
</dbReference>
<gene>
    <name evidence="2" type="ORF">METZ01_LOCUS234846</name>
</gene>
<feature type="compositionally biased region" description="Polar residues" evidence="1">
    <location>
        <begin position="71"/>
        <end position="84"/>
    </location>
</feature>
<organism evidence="2">
    <name type="scientific">marine metagenome</name>
    <dbReference type="NCBI Taxonomy" id="408172"/>
    <lineage>
        <taxon>unclassified sequences</taxon>
        <taxon>metagenomes</taxon>
        <taxon>ecological metagenomes</taxon>
    </lineage>
</organism>
<name>A0A382H4A3_9ZZZZ</name>
<reference evidence="2" key="1">
    <citation type="submission" date="2018-05" db="EMBL/GenBank/DDBJ databases">
        <authorList>
            <person name="Lanie J.A."/>
            <person name="Ng W.-L."/>
            <person name="Kazmierczak K.M."/>
            <person name="Andrzejewski T.M."/>
            <person name="Davidsen T.M."/>
            <person name="Wayne K.J."/>
            <person name="Tettelin H."/>
            <person name="Glass J.I."/>
            <person name="Rusch D."/>
            <person name="Podicherti R."/>
            <person name="Tsui H.-C.T."/>
            <person name="Winkler M.E."/>
        </authorList>
    </citation>
    <scope>NUCLEOTIDE SEQUENCE</scope>
</reference>
<dbReference type="AlphaFoldDB" id="A0A382H4A3"/>
<evidence type="ECO:0000313" key="2">
    <source>
        <dbReference type="EMBL" id="SVB81992.1"/>
    </source>
</evidence>
<feature type="region of interest" description="Disordered" evidence="1">
    <location>
        <begin position="64"/>
        <end position="86"/>
    </location>
</feature>